<organism evidence="1 2">
    <name type="scientific">Entomophthora muscae</name>
    <dbReference type="NCBI Taxonomy" id="34485"/>
    <lineage>
        <taxon>Eukaryota</taxon>
        <taxon>Fungi</taxon>
        <taxon>Fungi incertae sedis</taxon>
        <taxon>Zoopagomycota</taxon>
        <taxon>Entomophthoromycotina</taxon>
        <taxon>Entomophthoromycetes</taxon>
        <taxon>Entomophthorales</taxon>
        <taxon>Entomophthoraceae</taxon>
        <taxon>Entomophthora</taxon>
    </lineage>
</organism>
<dbReference type="EMBL" id="QTSX02002867">
    <property type="protein sequence ID" value="KAJ9074199.1"/>
    <property type="molecule type" value="Genomic_DNA"/>
</dbReference>
<accession>A0ACC2THK3</accession>
<evidence type="ECO:0000313" key="1">
    <source>
        <dbReference type="EMBL" id="KAJ9074199.1"/>
    </source>
</evidence>
<comment type="caution">
    <text evidence="1">The sequence shown here is derived from an EMBL/GenBank/DDBJ whole genome shotgun (WGS) entry which is preliminary data.</text>
</comment>
<reference evidence="1" key="1">
    <citation type="submission" date="2022-04" db="EMBL/GenBank/DDBJ databases">
        <title>Genome of the entomopathogenic fungus Entomophthora muscae.</title>
        <authorList>
            <person name="Elya C."/>
            <person name="Lovett B.R."/>
            <person name="Lee E."/>
            <person name="Macias A.M."/>
            <person name="Hajek A.E."/>
            <person name="De Bivort B.L."/>
            <person name="Kasson M.T."/>
            <person name="De Fine Licht H.H."/>
            <person name="Stajich J.E."/>
        </authorList>
    </citation>
    <scope>NUCLEOTIDE SEQUENCE</scope>
    <source>
        <strain evidence="1">Berkeley</strain>
    </source>
</reference>
<keyword evidence="1" id="KW-0238">DNA-binding</keyword>
<protein>
    <submittedName>
        <fullName evidence="1">UV-damaged DNA-binding protein rad7</fullName>
    </submittedName>
</protein>
<name>A0ACC2THK3_9FUNG</name>
<dbReference type="Proteomes" id="UP001165960">
    <property type="component" value="Unassembled WGS sequence"/>
</dbReference>
<evidence type="ECO:0000313" key="2">
    <source>
        <dbReference type="Proteomes" id="UP001165960"/>
    </source>
</evidence>
<proteinExistence type="predicted"/>
<gene>
    <name evidence="1" type="primary">RAD7_1</name>
    <name evidence="1" type="ORF">DSO57_1008727</name>
</gene>
<sequence>MSRNRPVRGPRSALTSFLEERGIRNANPAPVIVPELIEEHEDVNIMTENGLAESSTVQNEVVSEVKGNSSDGNSQLNSIQPKQTRSQVKSESKDLGEPKAKAGKTRKGKAPPKKKGKAQKKRTGSKSSDSDFESELEDYVSSDESYNPKSRFSSAKNNASTGGVSFCSICNRRFVVLVNTLRIDGRLVCGDCEKKPPKDPKAPRLQNSRQTKKRRRHNTLKADADWFDSESLPSLQSICIQVVCNNIDSVDSFGDLSSKTLTQISRILSKHRHLDDATLPLFLAQSTNSLSLFDCARLSEDSLIKIAHFGQSLTELKLQFCGRMNDEILGLFSRNLPVLTDFTLHGSFLVTEAGFLDFFSNAGNRLKHFSLLHSPKFGMKSMVSLVEHCPQLQKLTISYCEKINDSTLKLLVNEHSKSVFPLLETLDLSYPGPEASDESLIKVLPIIGSNLRSLNLAGWKNLSDDAIICGVKEGCPKLSYLDLSSADKLTTDGLTNLLDGLAQEPLGSGLSELYLADCSILIEDTILKTLLSNHYKTLTKLSISGLDGLSGLGIEEAFMVYPPRRLTELNVSWVRAISDPLLAKVLPLLPSLKVLHVWGCHKVTESLVLPSSSGSQISHGALSKDLSAHQTTIKIVGRECDTL</sequence>
<keyword evidence="2" id="KW-1185">Reference proteome</keyword>